<dbReference type="Pfam" id="PF08448">
    <property type="entry name" value="PAS_4"/>
    <property type="match status" value="1"/>
</dbReference>
<dbReference type="PANTHER" id="PTHR41523:SF8">
    <property type="entry name" value="ETHYLENE RESPONSE SENSOR PROTEIN"/>
    <property type="match status" value="1"/>
</dbReference>
<comment type="caution">
    <text evidence="9">The sequence shown here is derived from an EMBL/GenBank/DDBJ whole genome shotgun (WGS) entry which is preliminary data.</text>
</comment>
<evidence type="ECO:0000313" key="9">
    <source>
        <dbReference type="EMBL" id="NEG69319.1"/>
    </source>
</evidence>
<keyword evidence="4" id="KW-0808">Transferase</keyword>
<dbReference type="SMART" id="SM00387">
    <property type="entry name" value="HATPase_c"/>
    <property type="match status" value="1"/>
</dbReference>
<dbReference type="RefSeq" id="WP_163226905.1">
    <property type="nucleotide sequence ID" value="NZ_VYSG01000001.1"/>
</dbReference>
<keyword evidence="3" id="KW-0597">Phosphoprotein</keyword>
<dbReference type="Proteomes" id="UP000469292">
    <property type="component" value="Unassembled WGS sequence"/>
</dbReference>
<evidence type="ECO:0000259" key="8">
    <source>
        <dbReference type="PROSITE" id="PS50109"/>
    </source>
</evidence>
<feature type="domain" description="Histidine kinase" evidence="8">
    <location>
        <begin position="292"/>
        <end position="491"/>
    </location>
</feature>
<sequence>MADFSQILATRPDFDDADREWLHHLVADWQVIADLSFADLMLILQNGDGSFVVAEQCRPSTVMSLRPDDVVGLTVPDEHLEELHEAMKSATIFRSSSLRPVGKSMVCNVYAPIRRDGKTLGLVVRETNMATRESNGRYEKESIEAGKRLFEMIPRGQFPYRDTIMNQRHIARVSDGFIMVTFDGIVDYASPNAISCFRRLGLTGSMEGQYLSEVGTSLLHENDPVPETLPLVLTGKAPVDSELDANRSVVSMRSLPLMDADGRTGAIVLCRDITELRRREVELQTKDATISEIHHRVKNNLQAVSALLRLQARKTKSEEVKKELAEAQRRVQTIAMVHEGLSQTADEIVDFDKVISNLLRMALDLGSMEDQNITIDYIGKFGMMPAQDATPLSLVLTELITNCVEHGYEGRKEGHITVSVGRCGKSLNVVVEDDGNGIEHEEHNGMARSSGSGLGTQIINTFVKNDFGGTVRWEPGRSGGTRVVLDMTLRAA</sequence>
<dbReference type="InterPro" id="IPR038424">
    <property type="entry name" value="H_kinase_PdtaS_GAF_sf"/>
</dbReference>
<dbReference type="InterPro" id="IPR011495">
    <property type="entry name" value="Sig_transdc_His_kin_sub2_dim/P"/>
</dbReference>
<organism evidence="9 10">
    <name type="scientific">Bifidobacterium choloepi</name>
    <dbReference type="NCBI Taxonomy" id="2614131"/>
    <lineage>
        <taxon>Bacteria</taxon>
        <taxon>Bacillati</taxon>
        <taxon>Actinomycetota</taxon>
        <taxon>Actinomycetes</taxon>
        <taxon>Bifidobacteriales</taxon>
        <taxon>Bifidobacteriaceae</taxon>
        <taxon>Bifidobacterium</taxon>
    </lineage>
</organism>
<evidence type="ECO:0000256" key="3">
    <source>
        <dbReference type="ARBA" id="ARBA00022553"/>
    </source>
</evidence>
<dbReference type="InterPro" id="IPR035965">
    <property type="entry name" value="PAS-like_dom_sf"/>
</dbReference>
<reference evidence="9 10" key="1">
    <citation type="submission" date="2019-09" db="EMBL/GenBank/DDBJ databases">
        <title>Phylogenetic characterization of a novel taxon of the genus Bifidobacterium: Bifidobacterium choloepi sp. nov.</title>
        <authorList>
            <person name="Modesto M."/>
            <person name="Satti M."/>
        </authorList>
    </citation>
    <scope>NUCLEOTIDE SEQUENCE [LARGE SCALE GENOMIC DNA]</scope>
    <source>
        <strain evidence="9 10">BRDM6</strain>
    </source>
</reference>
<accession>A0A6I5N0Y6</accession>
<evidence type="ECO:0000256" key="5">
    <source>
        <dbReference type="ARBA" id="ARBA00022741"/>
    </source>
</evidence>
<dbReference type="GO" id="GO:0004673">
    <property type="term" value="F:protein histidine kinase activity"/>
    <property type="evidence" value="ECO:0007669"/>
    <property type="project" value="UniProtKB-EC"/>
</dbReference>
<keyword evidence="10" id="KW-1185">Reference proteome</keyword>
<dbReference type="InterPro" id="IPR003594">
    <property type="entry name" value="HATPase_dom"/>
</dbReference>
<dbReference type="SUPFAM" id="SSF55785">
    <property type="entry name" value="PYP-like sensor domain (PAS domain)"/>
    <property type="match status" value="1"/>
</dbReference>
<dbReference type="InterPro" id="IPR036890">
    <property type="entry name" value="HATPase_C_sf"/>
</dbReference>
<evidence type="ECO:0000256" key="6">
    <source>
        <dbReference type="ARBA" id="ARBA00022777"/>
    </source>
</evidence>
<dbReference type="Gene3D" id="3.30.450.280">
    <property type="entry name" value="GAF domain"/>
    <property type="match status" value="1"/>
</dbReference>
<dbReference type="PANTHER" id="PTHR41523">
    <property type="entry name" value="TWO-COMPONENT SYSTEM SENSOR PROTEIN"/>
    <property type="match status" value="1"/>
</dbReference>
<dbReference type="EMBL" id="VYSG01000001">
    <property type="protein sequence ID" value="NEG69319.1"/>
    <property type="molecule type" value="Genomic_DNA"/>
</dbReference>
<dbReference type="InterPro" id="IPR022066">
    <property type="entry name" value="PdtaS_GAF"/>
</dbReference>
<keyword evidence="7" id="KW-0067">ATP-binding</keyword>
<protein>
    <recommendedName>
        <fullName evidence="2">histidine kinase</fullName>
        <ecNumber evidence="2">2.7.13.3</ecNumber>
    </recommendedName>
</protein>
<proteinExistence type="predicted"/>
<dbReference type="EC" id="2.7.13.3" evidence="2"/>
<dbReference type="SUPFAM" id="SSF55874">
    <property type="entry name" value="ATPase domain of HSP90 chaperone/DNA topoisomerase II/histidine kinase"/>
    <property type="match status" value="1"/>
</dbReference>
<keyword evidence="5" id="KW-0547">Nucleotide-binding</keyword>
<dbReference type="PROSITE" id="PS50109">
    <property type="entry name" value="HIS_KIN"/>
    <property type="match status" value="1"/>
</dbReference>
<evidence type="ECO:0000313" key="10">
    <source>
        <dbReference type="Proteomes" id="UP000469292"/>
    </source>
</evidence>
<keyword evidence="6" id="KW-0418">Kinase</keyword>
<dbReference type="GO" id="GO:0005524">
    <property type="term" value="F:ATP binding"/>
    <property type="evidence" value="ECO:0007669"/>
    <property type="project" value="UniProtKB-KW"/>
</dbReference>
<dbReference type="Pfam" id="PF07568">
    <property type="entry name" value="HisKA_2"/>
    <property type="match status" value="1"/>
</dbReference>
<dbReference type="InterPro" id="IPR005467">
    <property type="entry name" value="His_kinase_dom"/>
</dbReference>
<comment type="catalytic activity">
    <reaction evidence="1">
        <text>ATP + protein L-histidine = ADP + protein N-phospho-L-histidine.</text>
        <dbReference type="EC" id="2.7.13.3"/>
    </reaction>
</comment>
<gene>
    <name evidence="9" type="ORF">F6S87_01495</name>
</gene>
<evidence type="ECO:0000256" key="7">
    <source>
        <dbReference type="ARBA" id="ARBA00022840"/>
    </source>
</evidence>
<dbReference type="Pfam" id="PF12282">
    <property type="entry name" value="GAF_PdtaS"/>
    <property type="match status" value="1"/>
</dbReference>
<name>A0A6I5N0Y6_9BIFI</name>
<dbReference type="AlphaFoldDB" id="A0A6I5N0Y6"/>
<dbReference type="Gene3D" id="3.30.450.20">
    <property type="entry name" value="PAS domain"/>
    <property type="match status" value="1"/>
</dbReference>
<evidence type="ECO:0000256" key="1">
    <source>
        <dbReference type="ARBA" id="ARBA00000085"/>
    </source>
</evidence>
<dbReference type="InterPro" id="IPR013656">
    <property type="entry name" value="PAS_4"/>
</dbReference>
<evidence type="ECO:0000256" key="2">
    <source>
        <dbReference type="ARBA" id="ARBA00012438"/>
    </source>
</evidence>
<evidence type="ECO:0000256" key="4">
    <source>
        <dbReference type="ARBA" id="ARBA00022679"/>
    </source>
</evidence>
<dbReference type="Pfam" id="PF02518">
    <property type="entry name" value="HATPase_c"/>
    <property type="match status" value="1"/>
</dbReference>
<dbReference type="Gene3D" id="3.30.565.10">
    <property type="entry name" value="Histidine kinase-like ATPase, C-terminal domain"/>
    <property type="match status" value="1"/>
</dbReference>